<feature type="region of interest" description="Disordered" evidence="1">
    <location>
        <begin position="1"/>
        <end position="20"/>
    </location>
</feature>
<dbReference type="OrthoDB" id="304780at2157"/>
<evidence type="ECO:0000313" key="5">
    <source>
        <dbReference type="Proteomes" id="UP000199451"/>
    </source>
</evidence>
<evidence type="ECO:0000313" key="4">
    <source>
        <dbReference type="EMBL" id="SDM46868.1"/>
    </source>
</evidence>
<dbReference type="Pfam" id="PF26446">
    <property type="entry name" value="DUF8125"/>
    <property type="match status" value="1"/>
</dbReference>
<reference evidence="5" key="1">
    <citation type="submission" date="2016-10" db="EMBL/GenBank/DDBJ databases">
        <authorList>
            <person name="Varghese N."/>
            <person name="Submissions S."/>
        </authorList>
    </citation>
    <scope>NUCLEOTIDE SEQUENCE [LARGE SCALE GENOMIC DNA]</scope>
    <source>
        <strain evidence="5">CGMCC 1.10119</strain>
    </source>
</reference>
<feature type="domain" description="DUF8125" evidence="3">
    <location>
        <begin position="157"/>
        <end position="233"/>
    </location>
</feature>
<keyword evidence="2" id="KW-1133">Transmembrane helix</keyword>
<dbReference type="EMBL" id="FNHL01000002">
    <property type="protein sequence ID" value="SDM46868.1"/>
    <property type="molecule type" value="Genomic_DNA"/>
</dbReference>
<dbReference type="InterPro" id="IPR058438">
    <property type="entry name" value="DUF8125"/>
</dbReference>
<dbReference type="Proteomes" id="UP000199451">
    <property type="component" value="Unassembled WGS sequence"/>
</dbReference>
<name>A0A1G9TH34_9EURY</name>
<dbReference type="InterPro" id="IPR058439">
    <property type="entry name" value="DUF8126"/>
</dbReference>
<sequence>MSDADLAPREQADNPTEDPSTSWYELAVWCVDNRMWILGGVGLLVFVAGSLLGVEIPRNLRIVGISVAVLTPLVGKPFGRRVRSMLFDPSLITIVDVDAADPSGAGVFQVSSQEFRDLEVVEGALDWIHPTLVFARDVNEDEGTLRGTWRGTLTDRELLASLHAVQRCRGQLEKDAQEGFALKSQAWSVVREAARSATMSVVSTFKRGSLPDEGEGLDDAIESALEDFGIERDLDDTDENNPLGNLSEMVEKMEENGSPSTNSADAAQPEAPADD</sequence>
<dbReference type="AlphaFoldDB" id="A0A1G9TH34"/>
<dbReference type="Pfam" id="PF26447">
    <property type="entry name" value="DUF8126"/>
    <property type="match status" value="1"/>
</dbReference>
<accession>A0A1G9TH34</accession>
<keyword evidence="5" id="KW-1185">Reference proteome</keyword>
<gene>
    <name evidence="4" type="ORF">SAMN04487949_1766</name>
</gene>
<feature type="compositionally biased region" description="Low complexity" evidence="1">
    <location>
        <begin position="264"/>
        <end position="275"/>
    </location>
</feature>
<feature type="transmembrane region" description="Helical" evidence="2">
    <location>
        <begin position="35"/>
        <end position="54"/>
    </location>
</feature>
<feature type="compositionally biased region" description="Basic and acidic residues" evidence="1">
    <location>
        <begin position="1"/>
        <end position="12"/>
    </location>
</feature>
<keyword evidence="2" id="KW-0472">Membrane</keyword>
<evidence type="ECO:0000259" key="3">
    <source>
        <dbReference type="Pfam" id="PF26447"/>
    </source>
</evidence>
<evidence type="ECO:0000256" key="1">
    <source>
        <dbReference type="SAM" id="MobiDB-lite"/>
    </source>
</evidence>
<dbReference type="RefSeq" id="WP_089696679.1">
    <property type="nucleotide sequence ID" value="NZ_FNHL01000002.1"/>
</dbReference>
<evidence type="ECO:0000256" key="2">
    <source>
        <dbReference type="SAM" id="Phobius"/>
    </source>
</evidence>
<keyword evidence="2" id="KW-0812">Transmembrane</keyword>
<feature type="region of interest" description="Disordered" evidence="1">
    <location>
        <begin position="230"/>
        <end position="275"/>
    </location>
</feature>
<organism evidence="4 5">
    <name type="scientific">Halogranum gelatinilyticum</name>
    <dbReference type="NCBI Taxonomy" id="660521"/>
    <lineage>
        <taxon>Archaea</taxon>
        <taxon>Methanobacteriati</taxon>
        <taxon>Methanobacteriota</taxon>
        <taxon>Stenosarchaea group</taxon>
        <taxon>Halobacteria</taxon>
        <taxon>Halobacteriales</taxon>
        <taxon>Haloferacaceae</taxon>
    </lineage>
</organism>
<protein>
    <recommendedName>
        <fullName evidence="3">DUF8125 domain-containing protein</fullName>
    </recommendedName>
</protein>
<proteinExistence type="predicted"/>
<dbReference type="STRING" id="660521.SAMN04487949_1766"/>